<name>A0A4P6UV80_9BACL</name>
<evidence type="ECO:0000313" key="3">
    <source>
        <dbReference type="Proteomes" id="UP000291151"/>
    </source>
</evidence>
<dbReference type="InterPro" id="IPR024987">
    <property type="entry name" value="DUF3889"/>
</dbReference>
<proteinExistence type="predicted"/>
<dbReference type="EMBL" id="CP036528">
    <property type="protein sequence ID" value="QBK26151.1"/>
    <property type="molecule type" value="Genomic_DNA"/>
</dbReference>
<feature type="chain" id="PRO_5020692506" evidence="1">
    <location>
        <begin position="24"/>
        <end position="111"/>
    </location>
</feature>
<gene>
    <name evidence="2" type="ORF">DKZ56_09885</name>
</gene>
<dbReference type="RefSeq" id="WP_208649839.1">
    <property type="nucleotide sequence ID" value="NZ_CP036528.1"/>
</dbReference>
<feature type="signal peptide" evidence="1">
    <location>
        <begin position="1"/>
        <end position="23"/>
    </location>
</feature>
<protein>
    <submittedName>
        <fullName evidence="2">DUF3889 domain-containing protein</fullName>
    </submittedName>
</protein>
<dbReference type="Pfam" id="PF13028">
    <property type="entry name" value="DUF3889"/>
    <property type="match status" value="1"/>
</dbReference>
<dbReference type="Gene3D" id="3.10.450.390">
    <property type="entry name" value="Protein of unknown function DUF3889"/>
    <property type="match status" value="1"/>
</dbReference>
<evidence type="ECO:0000256" key="1">
    <source>
        <dbReference type="SAM" id="SignalP"/>
    </source>
</evidence>
<sequence>MRLFMSLVLIASTIFIGTFMSDASESRAQQQSTPAYAKWGRIAMEKVKEKYEKADIIDYLHKGKVVGNQTSTEKFKLWLREGNREFGVFVDITFDNKTEEIVNIEMKETDR</sequence>
<reference evidence="2 3" key="1">
    <citation type="submission" date="2019-02" db="EMBL/GenBank/DDBJ databases">
        <title>Ureibacillus thermophilus.</title>
        <authorList>
            <person name="Sunny J.S."/>
            <person name="Natarajan A."/>
            <person name="Saleena L.M."/>
        </authorList>
    </citation>
    <scope>NUCLEOTIDE SEQUENCE [LARGE SCALE GENOMIC DNA]</scope>
    <source>
        <strain evidence="2 3">LM102</strain>
    </source>
</reference>
<evidence type="ECO:0000313" key="2">
    <source>
        <dbReference type="EMBL" id="QBK26151.1"/>
    </source>
</evidence>
<keyword evidence="3" id="KW-1185">Reference proteome</keyword>
<keyword evidence="1" id="KW-0732">Signal</keyword>
<accession>A0A4P6UV80</accession>
<dbReference type="Proteomes" id="UP000291151">
    <property type="component" value="Chromosome"/>
</dbReference>
<organism evidence="2 3">
    <name type="scientific">Ureibacillus thermophilus</name>
    <dbReference type="NCBI Taxonomy" id="367743"/>
    <lineage>
        <taxon>Bacteria</taxon>
        <taxon>Bacillati</taxon>
        <taxon>Bacillota</taxon>
        <taxon>Bacilli</taxon>
        <taxon>Bacillales</taxon>
        <taxon>Caryophanaceae</taxon>
        <taxon>Ureibacillus</taxon>
    </lineage>
</organism>
<dbReference type="AlphaFoldDB" id="A0A4P6UV80"/>
<dbReference type="KEGG" id="uth:DKZ56_09885"/>